<evidence type="ECO:0000256" key="6">
    <source>
        <dbReference type="ARBA" id="ARBA00022777"/>
    </source>
</evidence>
<dbReference type="Gene3D" id="3.30.565.10">
    <property type="entry name" value="Histidine kinase-like ATPase, C-terminal domain"/>
    <property type="match status" value="1"/>
</dbReference>
<feature type="transmembrane region" description="Helical" evidence="10">
    <location>
        <begin position="29"/>
        <end position="47"/>
    </location>
</feature>
<dbReference type="OrthoDB" id="227596at2"/>
<dbReference type="InterPro" id="IPR050482">
    <property type="entry name" value="Sensor_HK_TwoCompSys"/>
</dbReference>
<evidence type="ECO:0000256" key="8">
    <source>
        <dbReference type="ARBA" id="ARBA00023012"/>
    </source>
</evidence>
<evidence type="ECO:0000259" key="11">
    <source>
        <dbReference type="Pfam" id="PF02518"/>
    </source>
</evidence>
<dbReference type="Pfam" id="PF07730">
    <property type="entry name" value="HisKA_3"/>
    <property type="match status" value="1"/>
</dbReference>
<dbReference type="CDD" id="cd16917">
    <property type="entry name" value="HATPase_UhpB-NarQ-NarX-like"/>
    <property type="match status" value="1"/>
</dbReference>
<dbReference type="GO" id="GO:0000155">
    <property type="term" value="F:phosphorelay sensor kinase activity"/>
    <property type="evidence" value="ECO:0007669"/>
    <property type="project" value="InterPro"/>
</dbReference>
<evidence type="ECO:0000256" key="9">
    <source>
        <dbReference type="SAM" id="MobiDB-lite"/>
    </source>
</evidence>
<dbReference type="GO" id="GO:0005524">
    <property type="term" value="F:ATP binding"/>
    <property type="evidence" value="ECO:0007669"/>
    <property type="project" value="UniProtKB-KW"/>
</dbReference>
<dbReference type="SUPFAM" id="SSF55874">
    <property type="entry name" value="ATPase domain of HSP90 chaperone/DNA topoisomerase II/histidine kinase"/>
    <property type="match status" value="1"/>
</dbReference>
<dbReference type="GO" id="GO:0046983">
    <property type="term" value="F:protein dimerization activity"/>
    <property type="evidence" value="ECO:0007669"/>
    <property type="project" value="InterPro"/>
</dbReference>
<keyword evidence="5" id="KW-0547">Nucleotide-binding</keyword>
<gene>
    <name evidence="13" type="ORF">SAMN05421869_109120</name>
</gene>
<sequence length="424" mass="42719">MATEHTRRWSGPLRGPFATLRRLGRLGDIPVVMMLAWAGWLAVPWSFSGLAQARAAAANASPPQVRLPDSGVHQDPPTDHGRPAAGAAGPAARSGSVPPATHTGALGPAAHPDSVSSPAHAGSVQRGASAEFVRQGASAQAAWGMPATAQAGQRLRTMLPARALPPTGDSAPAAFADSTPSTFAGSTRDSAPAAFADSAAAAFADSAPAAFAGSAPAAFAGSAPVDGAGAWPDVMVSERARIAGEVHDAAGHGLAAIAMQAGLALVTLDDDPEQARASLQAIRDTSTLALAQLRAALDGIDPPGGDLAGLIGGVRAAGLPVDVEPADLTVPTPLRDTVYRVVRESLTNVLRHAGPTRALVRVSGDARELVLEVADRGTGWTGSAEGRGLAGMRARVTETGGRFTAGPREGGGFQVVARFPQVSA</sequence>
<feature type="domain" description="Signal transduction histidine kinase subgroup 3 dimerisation and phosphoacceptor" evidence="12">
    <location>
        <begin position="238"/>
        <end position="303"/>
    </location>
</feature>
<keyword evidence="10" id="KW-0812">Transmembrane</keyword>
<feature type="compositionally biased region" description="Low complexity" evidence="9">
    <location>
        <begin position="83"/>
        <end position="100"/>
    </location>
</feature>
<keyword evidence="6 13" id="KW-0418">Kinase</keyword>
<keyword evidence="8" id="KW-0902">Two-component regulatory system</keyword>
<dbReference type="STRING" id="633440.SAMN05421869_109120"/>
<protein>
    <recommendedName>
        <fullName evidence="2">histidine kinase</fullName>
        <ecNumber evidence="2">2.7.13.3</ecNumber>
    </recommendedName>
</protein>
<evidence type="ECO:0000313" key="14">
    <source>
        <dbReference type="Proteomes" id="UP000199202"/>
    </source>
</evidence>
<dbReference type="PANTHER" id="PTHR24421">
    <property type="entry name" value="NITRATE/NITRITE SENSOR PROTEIN NARX-RELATED"/>
    <property type="match status" value="1"/>
</dbReference>
<evidence type="ECO:0000256" key="3">
    <source>
        <dbReference type="ARBA" id="ARBA00022553"/>
    </source>
</evidence>
<dbReference type="EC" id="2.7.13.3" evidence="2"/>
<dbReference type="EMBL" id="FNDJ01000009">
    <property type="protein sequence ID" value="SDJ18129.1"/>
    <property type="molecule type" value="Genomic_DNA"/>
</dbReference>
<evidence type="ECO:0000313" key="13">
    <source>
        <dbReference type="EMBL" id="SDJ18129.1"/>
    </source>
</evidence>
<reference evidence="13 14" key="1">
    <citation type="submission" date="2016-10" db="EMBL/GenBank/DDBJ databases">
        <authorList>
            <person name="de Groot N.N."/>
        </authorList>
    </citation>
    <scope>NUCLEOTIDE SEQUENCE [LARGE SCALE GENOMIC DNA]</scope>
    <source>
        <strain evidence="13 14">CGMCC 4.6533</strain>
    </source>
</reference>
<keyword evidence="7" id="KW-0067">ATP-binding</keyword>
<dbReference type="InterPro" id="IPR003594">
    <property type="entry name" value="HATPase_dom"/>
</dbReference>
<evidence type="ECO:0000256" key="1">
    <source>
        <dbReference type="ARBA" id="ARBA00000085"/>
    </source>
</evidence>
<comment type="catalytic activity">
    <reaction evidence="1">
        <text>ATP + protein L-histidine = ADP + protein N-phospho-L-histidine.</text>
        <dbReference type="EC" id="2.7.13.3"/>
    </reaction>
</comment>
<keyword evidence="10" id="KW-0472">Membrane</keyword>
<organism evidence="13 14">
    <name type="scientific">Nonomuraea jiangxiensis</name>
    <dbReference type="NCBI Taxonomy" id="633440"/>
    <lineage>
        <taxon>Bacteria</taxon>
        <taxon>Bacillati</taxon>
        <taxon>Actinomycetota</taxon>
        <taxon>Actinomycetes</taxon>
        <taxon>Streptosporangiales</taxon>
        <taxon>Streptosporangiaceae</taxon>
        <taxon>Nonomuraea</taxon>
    </lineage>
</organism>
<dbReference type="GO" id="GO:0016020">
    <property type="term" value="C:membrane"/>
    <property type="evidence" value="ECO:0007669"/>
    <property type="project" value="InterPro"/>
</dbReference>
<feature type="compositionally biased region" description="Polar residues" evidence="9">
    <location>
        <begin position="178"/>
        <end position="189"/>
    </location>
</feature>
<evidence type="ECO:0000259" key="12">
    <source>
        <dbReference type="Pfam" id="PF07730"/>
    </source>
</evidence>
<keyword evidence="3" id="KW-0597">Phosphoprotein</keyword>
<dbReference type="InterPro" id="IPR036890">
    <property type="entry name" value="HATPase_C_sf"/>
</dbReference>
<feature type="region of interest" description="Disordered" evidence="9">
    <location>
        <begin position="61"/>
        <end position="132"/>
    </location>
</feature>
<keyword evidence="10" id="KW-1133">Transmembrane helix</keyword>
<feature type="domain" description="Histidine kinase/HSP90-like ATPase" evidence="11">
    <location>
        <begin position="336"/>
        <end position="421"/>
    </location>
</feature>
<evidence type="ECO:0000256" key="2">
    <source>
        <dbReference type="ARBA" id="ARBA00012438"/>
    </source>
</evidence>
<evidence type="ECO:0000256" key="4">
    <source>
        <dbReference type="ARBA" id="ARBA00022679"/>
    </source>
</evidence>
<dbReference type="Pfam" id="PF02518">
    <property type="entry name" value="HATPase_c"/>
    <property type="match status" value="1"/>
</dbReference>
<dbReference type="RefSeq" id="WP_090933674.1">
    <property type="nucleotide sequence ID" value="NZ_FNDJ01000009.1"/>
</dbReference>
<evidence type="ECO:0000256" key="7">
    <source>
        <dbReference type="ARBA" id="ARBA00022840"/>
    </source>
</evidence>
<dbReference type="InterPro" id="IPR011712">
    <property type="entry name" value="Sig_transdc_His_kin_sub3_dim/P"/>
</dbReference>
<evidence type="ECO:0000256" key="10">
    <source>
        <dbReference type="SAM" id="Phobius"/>
    </source>
</evidence>
<dbReference type="Proteomes" id="UP000199202">
    <property type="component" value="Unassembled WGS sequence"/>
</dbReference>
<evidence type="ECO:0000256" key="5">
    <source>
        <dbReference type="ARBA" id="ARBA00022741"/>
    </source>
</evidence>
<dbReference type="PANTHER" id="PTHR24421:SF10">
    <property type="entry name" value="NITRATE_NITRITE SENSOR PROTEIN NARQ"/>
    <property type="match status" value="1"/>
</dbReference>
<dbReference type="AlphaFoldDB" id="A0A1G8RMG7"/>
<dbReference type="Gene3D" id="1.20.5.1930">
    <property type="match status" value="1"/>
</dbReference>
<name>A0A1G8RMG7_9ACTN</name>
<proteinExistence type="predicted"/>
<keyword evidence="14" id="KW-1185">Reference proteome</keyword>
<accession>A0A1G8RMG7</accession>
<feature type="region of interest" description="Disordered" evidence="9">
    <location>
        <begin position="162"/>
        <end position="189"/>
    </location>
</feature>
<keyword evidence="4" id="KW-0808">Transferase</keyword>